<keyword evidence="5" id="KW-1185">Reference proteome</keyword>
<dbReference type="Proteomes" id="UP000188268">
    <property type="component" value="Unassembled WGS sequence"/>
</dbReference>
<dbReference type="OrthoDB" id="991067at2759"/>
<dbReference type="PANTHER" id="PTHR10775:SF173">
    <property type="match status" value="1"/>
</dbReference>
<dbReference type="InterPro" id="IPR029480">
    <property type="entry name" value="Transpos_assoc"/>
</dbReference>
<dbReference type="Pfam" id="PF13952">
    <property type="entry name" value="DUF4216"/>
    <property type="match status" value="1"/>
</dbReference>
<dbReference type="InterPro" id="IPR025312">
    <property type="entry name" value="DUF4216"/>
</dbReference>
<feature type="compositionally biased region" description="Polar residues" evidence="1">
    <location>
        <begin position="1257"/>
        <end position="1266"/>
    </location>
</feature>
<feature type="domain" description="Transposase-associated" evidence="3">
    <location>
        <begin position="3"/>
        <end position="65"/>
    </location>
</feature>
<reference evidence="4 5" key="1">
    <citation type="submission" date="2013-09" db="EMBL/GenBank/DDBJ databases">
        <title>Corchorus capsularis genome sequencing.</title>
        <authorList>
            <person name="Alam M."/>
            <person name="Haque M.S."/>
            <person name="Islam M.S."/>
            <person name="Emdad E.M."/>
            <person name="Islam M.M."/>
            <person name="Ahmed B."/>
            <person name="Halim A."/>
            <person name="Hossen Q.M.M."/>
            <person name="Hossain M.Z."/>
            <person name="Ahmed R."/>
            <person name="Khan M.M."/>
            <person name="Islam R."/>
            <person name="Rashid M.M."/>
            <person name="Khan S.A."/>
            <person name="Rahman M.S."/>
            <person name="Alam M."/>
        </authorList>
    </citation>
    <scope>NUCLEOTIDE SEQUENCE [LARGE SCALE GENOMIC DNA]</scope>
    <source>
        <strain evidence="5">cv. CVL-1</strain>
        <tissue evidence="4">Whole seedling</tissue>
    </source>
</reference>
<dbReference type="Gramene" id="OMO68751">
    <property type="protein sequence ID" value="OMO68751"/>
    <property type="gene ID" value="CCACVL1_19852"/>
</dbReference>
<sequence>MDKSWMQKQKWTKEYQDGVEAILNFAFQNASLDGMILCPCKNCRSDYWRPRDVVQEHLVCDGFEPGEDNLGGMLRGVFNMHDQHFHPQSPQNDPLPDSPSGTSIVGDPGENGGCEEPTGEAAKFYKLFDDMNEPLYEGSKCSKLAFSIRLFHLKCLCGMTGKAKQESCDVCGNSRWEDSNTNETLNEDDGEVEIKKKPAKKAFDSRFPDFASDPRNVRLGLAADGFNPFKLMSTTYSTWPVVLINYNLPPWIGMKQPAFILSMIIPGDKGPGNDIDIYLQPLIHELKQLWEGVETYDSSRKQNFHLRAALLWTINDFPAYAYLSGWSTRGRYACPCCAAETCSKWLSNGKKFCYMGHRWWLDADHHFRFQNHLFDNTIETREPPSITYGSDILSMLMDVNFTYGKANEASRNKGNSNQSSQKRVRDVGDGELDVQNDAQVEDVVREADLWKKRSIFFELDYWQHNLLRHNLDVMHIEKNVCENIVATILNVDGKSKDNLNSRLDLVAMGIRNELQPQLLPNGKTWIPPACYAMSKDKKDVFFHLILKISRFLMVMHQIYQDVSMTKERKLSSLKSHDYHILLHDLLPLALRSAMSSSTSKQVTHAILELSNIFKELCGKLFQSGGQAKSKAEVVELDSLARIQAHRYVLHHHELMEPFRVEYKNHLRANARSRRPNPRELDKLFIETFHDWIVQRVRDGVNVTEEVLDLARGPDTMVKRYSAYVINGFRFHTKSREQKRRTQNSGVVVTSSTISYASARDRNPLEGDVNYYGILNNIIELNYYNKFKVVLFRCDWADVTTSKGVKKDQFGFTLVNFSHLIHTGKQLIDEPYVFSSQVRQVFFSEDPKDPGWFVVLHNTPRDLYDMGEEASDDVERRTECFPSVNPNMPRLRQKNIRITSTAALDHAAGSGSSSSRSGQSQGLDIPEALEAVVVMMTNAAGNLIKRRGKTRLRDVAELGQGDRIFVQGNGEKFDLRGVSDIWLRASMAKKWRDHKNRLKGKYFDGNLTPDEVKRKLPEKTDIVRTQFYALVDYWFSPEGKEKAKKAQESREKQAHTHTSGSKSFARMAHEMSLESDGRPIGRLSVYVAAHTRANGSPMEATKETVARSKQLLNEEMKDCATTEDFLSKENSLYNEVLGPERYSRVRGFGLLPQSNRLFKNNVGASTSAANVVGPSEPAPSLQEYQSLVAKLAEMQEMHIREQAKAQAVHASLMNQLNDLQQVVYNIQRGNGDMQDAEDEDSEAPRKRRVDWLAGDSPCCTSVSSNDIPQKRRKMKTA</sequence>
<evidence type="ECO:0000313" key="5">
    <source>
        <dbReference type="Proteomes" id="UP000188268"/>
    </source>
</evidence>
<feature type="compositionally biased region" description="Basic and acidic residues" evidence="1">
    <location>
        <begin position="1041"/>
        <end position="1053"/>
    </location>
</feature>
<evidence type="ECO:0000313" key="4">
    <source>
        <dbReference type="EMBL" id="OMO68751.1"/>
    </source>
</evidence>
<feature type="region of interest" description="Disordered" evidence="1">
    <location>
        <begin position="408"/>
        <end position="431"/>
    </location>
</feature>
<organism evidence="4 5">
    <name type="scientific">Corchorus capsularis</name>
    <name type="common">Jute</name>
    <dbReference type="NCBI Taxonomy" id="210143"/>
    <lineage>
        <taxon>Eukaryota</taxon>
        <taxon>Viridiplantae</taxon>
        <taxon>Streptophyta</taxon>
        <taxon>Embryophyta</taxon>
        <taxon>Tracheophyta</taxon>
        <taxon>Spermatophyta</taxon>
        <taxon>Magnoliopsida</taxon>
        <taxon>eudicotyledons</taxon>
        <taxon>Gunneridae</taxon>
        <taxon>Pentapetalae</taxon>
        <taxon>rosids</taxon>
        <taxon>malvids</taxon>
        <taxon>Malvales</taxon>
        <taxon>Malvaceae</taxon>
        <taxon>Grewioideae</taxon>
        <taxon>Apeibeae</taxon>
        <taxon>Corchorus</taxon>
    </lineage>
</organism>
<dbReference type="Pfam" id="PF02992">
    <property type="entry name" value="Transposase_21"/>
    <property type="match status" value="1"/>
</dbReference>
<gene>
    <name evidence="4" type="ORF">CCACVL1_19852</name>
</gene>
<protein>
    <submittedName>
        <fullName evidence="4">Transposon, En/Spm-like protein</fullName>
    </submittedName>
</protein>
<feature type="region of interest" description="Disordered" evidence="1">
    <location>
        <begin position="82"/>
        <end position="116"/>
    </location>
</feature>
<comment type="caution">
    <text evidence="4">The sequence shown here is derived from an EMBL/GenBank/DDBJ whole genome shotgun (WGS) entry which is preliminary data.</text>
</comment>
<evidence type="ECO:0000256" key="1">
    <source>
        <dbReference type="SAM" id="MobiDB-lite"/>
    </source>
</evidence>
<dbReference type="InterPro" id="IPR004252">
    <property type="entry name" value="Probable_transposase_24"/>
</dbReference>
<feature type="region of interest" description="Disordered" evidence="1">
    <location>
        <begin position="1230"/>
        <end position="1276"/>
    </location>
</feature>
<feature type="region of interest" description="Disordered" evidence="1">
    <location>
        <begin position="1041"/>
        <end position="1070"/>
    </location>
</feature>
<name>A0A1R3HEL3_COCAP</name>
<dbReference type="AlphaFoldDB" id="A0A1R3HEL3"/>
<feature type="compositionally biased region" description="Polar residues" evidence="1">
    <location>
        <begin position="412"/>
        <end position="421"/>
    </location>
</feature>
<evidence type="ECO:0000259" key="3">
    <source>
        <dbReference type="Pfam" id="PF13963"/>
    </source>
</evidence>
<dbReference type="EMBL" id="AWWV01012159">
    <property type="protein sequence ID" value="OMO68751.1"/>
    <property type="molecule type" value="Genomic_DNA"/>
</dbReference>
<dbReference type="InterPro" id="IPR004242">
    <property type="entry name" value="Transposase_21"/>
</dbReference>
<dbReference type="Pfam" id="PF03004">
    <property type="entry name" value="Transposase_24"/>
    <property type="match status" value="1"/>
</dbReference>
<dbReference type="PANTHER" id="PTHR10775">
    <property type="entry name" value="OS08G0208400 PROTEIN"/>
    <property type="match status" value="1"/>
</dbReference>
<accession>A0A1R3HEL3</accession>
<proteinExistence type="predicted"/>
<dbReference type="Pfam" id="PF13963">
    <property type="entry name" value="Transpos_assoc"/>
    <property type="match status" value="1"/>
</dbReference>
<dbReference type="OMA" id="EMHIREQ"/>
<evidence type="ECO:0000259" key="2">
    <source>
        <dbReference type="Pfam" id="PF13952"/>
    </source>
</evidence>
<feature type="domain" description="DUF4216" evidence="2">
    <location>
        <begin position="778"/>
        <end position="854"/>
    </location>
</feature>